<evidence type="ECO:0000256" key="2">
    <source>
        <dbReference type="ARBA" id="ARBA00023163"/>
    </source>
</evidence>
<protein>
    <submittedName>
        <fullName evidence="7">Uncharacterized protein</fullName>
    </submittedName>
</protein>
<keyword evidence="3" id="KW-0539">Nucleus</keyword>
<feature type="domain" description="Myb-like" evidence="5">
    <location>
        <begin position="31"/>
        <end position="82"/>
    </location>
</feature>
<accession>K3WCZ5</accession>
<dbReference type="InterPro" id="IPR009057">
    <property type="entry name" value="Homeodomain-like_sf"/>
</dbReference>
<dbReference type="STRING" id="431595.K3WCZ5"/>
<evidence type="ECO:0000256" key="3">
    <source>
        <dbReference type="ARBA" id="ARBA00023242"/>
    </source>
</evidence>
<dbReference type="InterPro" id="IPR001005">
    <property type="entry name" value="SANT/Myb"/>
</dbReference>
<dbReference type="PROSITE" id="PS50090">
    <property type="entry name" value="MYB_LIKE"/>
    <property type="match status" value="1"/>
</dbReference>
<name>K3WCZ5_GLOUD</name>
<dbReference type="Gene3D" id="1.10.10.60">
    <property type="entry name" value="Homeodomain-like"/>
    <property type="match status" value="1"/>
</dbReference>
<evidence type="ECO:0000313" key="8">
    <source>
        <dbReference type="Proteomes" id="UP000019132"/>
    </source>
</evidence>
<keyword evidence="2" id="KW-0804">Transcription</keyword>
<evidence type="ECO:0000259" key="6">
    <source>
        <dbReference type="PROSITE" id="PS51294"/>
    </source>
</evidence>
<evidence type="ECO:0000256" key="1">
    <source>
        <dbReference type="ARBA" id="ARBA00023015"/>
    </source>
</evidence>
<dbReference type="PANTHER" id="PTHR12802">
    <property type="entry name" value="SWI/SNF COMPLEX-RELATED"/>
    <property type="match status" value="1"/>
</dbReference>
<dbReference type="CDD" id="cd00167">
    <property type="entry name" value="SANT"/>
    <property type="match status" value="1"/>
</dbReference>
<reference evidence="8" key="2">
    <citation type="submission" date="2010-04" db="EMBL/GenBank/DDBJ databases">
        <authorList>
            <person name="Buell R."/>
            <person name="Hamilton J."/>
            <person name="Hostetler J."/>
        </authorList>
    </citation>
    <scope>NUCLEOTIDE SEQUENCE [LARGE SCALE GENOMIC DNA]</scope>
    <source>
        <strain evidence="8">DAOM:BR144</strain>
    </source>
</reference>
<sequence length="184" mass="21039">MTITSHVQSQYFVNDAQIIRLPPSSQQSEKKTKRSGQPWTTEEHNRFLEAMQRFPSGPWKIIASHVGTRTTRQTMTHAQRYREKIARRKRTLAEAHLSGCPVPQPINYDMPTTEVEDLDLYGSDNDDLLQAISDTDLMLNFNFEAADSDMDEQLLLSLVESYEPVPFSAEDAQWMVEHLAPASQ</sequence>
<dbReference type="eggNOG" id="KOG0724">
    <property type="taxonomic scope" value="Eukaryota"/>
</dbReference>
<keyword evidence="1" id="KW-0805">Transcription regulation</keyword>
<feature type="region of interest" description="Disordered" evidence="4">
    <location>
        <begin position="19"/>
        <end position="41"/>
    </location>
</feature>
<organism evidence="7 8">
    <name type="scientific">Globisporangium ultimum (strain ATCC 200006 / CBS 805.95 / DAOM BR144)</name>
    <name type="common">Pythium ultimum</name>
    <dbReference type="NCBI Taxonomy" id="431595"/>
    <lineage>
        <taxon>Eukaryota</taxon>
        <taxon>Sar</taxon>
        <taxon>Stramenopiles</taxon>
        <taxon>Oomycota</taxon>
        <taxon>Peronosporomycetes</taxon>
        <taxon>Pythiales</taxon>
        <taxon>Pythiaceae</taxon>
        <taxon>Globisporangium</taxon>
    </lineage>
</organism>
<reference evidence="8" key="1">
    <citation type="journal article" date="2010" name="Genome Biol.">
        <title>Genome sequence of the necrotrophic plant pathogen Pythium ultimum reveals original pathogenicity mechanisms and effector repertoire.</title>
        <authorList>
            <person name="Levesque C.A."/>
            <person name="Brouwer H."/>
            <person name="Cano L."/>
            <person name="Hamilton J.P."/>
            <person name="Holt C."/>
            <person name="Huitema E."/>
            <person name="Raffaele S."/>
            <person name="Robideau G.P."/>
            <person name="Thines M."/>
            <person name="Win J."/>
            <person name="Zerillo M.M."/>
            <person name="Beakes G.W."/>
            <person name="Boore J.L."/>
            <person name="Busam D."/>
            <person name="Dumas B."/>
            <person name="Ferriera S."/>
            <person name="Fuerstenberg S.I."/>
            <person name="Gachon C.M."/>
            <person name="Gaulin E."/>
            <person name="Govers F."/>
            <person name="Grenville-Briggs L."/>
            <person name="Horner N."/>
            <person name="Hostetler J."/>
            <person name="Jiang R.H."/>
            <person name="Johnson J."/>
            <person name="Krajaejun T."/>
            <person name="Lin H."/>
            <person name="Meijer H.J."/>
            <person name="Moore B."/>
            <person name="Morris P."/>
            <person name="Phuntmart V."/>
            <person name="Puiu D."/>
            <person name="Shetty J."/>
            <person name="Stajich J.E."/>
            <person name="Tripathy S."/>
            <person name="Wawra S."/>
            <person name="van West P."/>
            <person name="Whitty B.R."/>
            <person name="Coutinho P.M."/>
            <person name="Henrissat B."/>
            <person name="Martin F."/>
            <person name="Thomas P.D."/>
            <person name="Tyler B.M."/>
            <person name="De Vries R.P."/>
            <person name="Kamoun S."/>
            <person name="Yandell M."/>
            <person name="Tisserat N."/>
            <person name="Buell C.R."/>
        </authorList>
    </citation>
    <scope>NUCLEOTIDE SEQUENCE</scope>
    <source>
        <strain evidence="8">DAOM:BR144</strain>
    </source>
</reference>
<dbReference type="VEuPathDB" id="FungiDB:PYU1_G002833"/>
<dbReference type="PANTHER" id="PTHR12802:SF155">
    <property type="entry name" value="DEUBIQUITINASE MYSM1"/>
    <property type="match status" value="1"/>
</dbReference>
<dbReference type="SMART" id="SM00717">
    <property type="entry name" value="SANT"/>
    <property type="match status" value="1"/>
</dbReference>
<dbReference type="InterPro" id="IPR017930">
    <property type="entry name" value="Myb_dom"/>
</dbReference>
<dbReference type="Pfam" id="PF00249">
    <property type="entry name" value="Myb_DNA-binding"/>
    <property type="match status" value="1"/>
</dbReference>
<evidence type="ECO:0000313" key="7">
    <source>
        <dbReference type="EnsemblProtists" id="PYU1_T002836"/>
    </source>
</evidence>
<dbReference type="HOGENOM" id="CLU_080595_3_0_1"/>
<dbReference type="SUPFAM" id="SSF46689">
    <property type="entry name" value="Homeodomain-like"/>
    <property type="match status" value="1"/>
</dbReference>
<dbReference type="PROSITE" id="PS51294">
    <property type="entry name" value="HTH_MYB"/>
    <property type="match status" value="1"/>
</dbReference>
<dbReference type="NCBIfam" id="TIGR01557">
    <property type="entry name" value="myb_SHAQKYF"/>
    <property type="match status" value="1"/>
</dbReference>
<dbReference type="InterPro" id="IPR006447">
    <property type="entry name" value="Myb_dom_plants"/>
</dbReference>
<evidence type="ECO:0000256" key="4">
    <source>
        <dbReference type="SAM" id="MobiDB-lite"/>
    </source>
</evidence>
<feature type="domain" description="HTH myb-type" evidence="6">
    <location>
        <begin position="31"/>
        <end position="86"/>
    </location>
</feature>
<dbReference type="Proteomes" id="UP000019132">
    <property type="component" value="Unassembled WGS sequence"/>
</dbReference>
<proteinExistence type="predicted"/>
<dbReference type="InParanoid" id="K3WCZ5"/>
<reference evidence="7" key="3">
    <citation type="submission" date="2015-02" db="UniProtKB">
        <authorList>
            <consortium name="EnsemblProtists"/>
        </authorList>
    </citation>
    <scope>IDENTIFICATION</scope>
    <source>
        <strain evidence="7">DAOM BR144</strain>
    </source>
</reference>
<dbReference type="AlphaFoldDB" id="K3WCZ5"/>
<dbReference type="GO" id="GO:0003677">
    <property type="term" value="F:DNA binding"/>
    <property type="evidence" value="ECO:0007669"/>
    <property type="project" value="InterPro"/>
</dbReference>
<keyword evidence="8" id="KW-1185">Reference proteome</keyword>
<evidence type="ECO:0000259" key="5">
    <source>
        <dbReference type="PROSITE" id="PS50090"/>
    </source>
</evidence>
<dbReference type="EMBL" id="GL376628">
    <property type="status" value="NOT_ANNOTATED_CDS"/>
    <property type="molecule type" value="Genomic_DNA"/>
</dbReference>
<dbReference type="EnsemblProtists" id="PYU1_T002836">
    <property type="protein sequence ID" value="PYU1_T002836"/>
    <property type="gene ID" value="PYU1_G002833"/>
</dbReference>